<keyword evidence="3" id="KW-1185">Reference proteome</keyword>
<proteinExistence type="predicted"/>
<evidence type="ECO:0000313" key="3">
    <source>
        <dbReference type="Proteomes" id="UP000475862"/>
    </source>
</evidence>
<feature type="region of interest" description="Disordered" evidence="1">
    <location>
        <begin position="262"/>
        <end position="284"/>
    </location>
</feature>
<dbReference type="Proteomes" id="UP000475862">
    <property type="component" value="Unassembled WGS sequence"/>
</dbReference>
<name>A0A6G0TL44_APHGL</name>
<protein>
    <submittedName>
        <fullName evidence="2">Uncharacterized protein</fullName>
    </submittedName>
</protein>
<sequence>MILIINKSSISILSRIHKVLWADTMVLNGGGGQFVSYHQNKKYIYSNFDLTAPSQTKIRLPQTFGLVVFVARRKTPDTRPDRLGRMEGLRWCSSPVESRNNDDVAEPDDNVTDEAFVACWHSSPAKMLFINIDLAFVCYPHSKKIIEHIKLFFKCILIFSTLESFKKPDSHEPLRLRFATPELTGIVRSVQQESTVTVGNVLEVFSIFVNDIHRLPLALDISGDVGKDVERHFFEDLSMFLSFPLGVDESAISVPPLDTLKEHRLSSSTNPGDGSSQHDENKSEPFHPIYERDWIWTGKACNEDLDDTYFHQHNVTVEQNDNALYLMEPPLFCSRNSSLRASTIAVEQGFDRVVTTGHLRDPDKFELTESGKAIASSTSPKSATTAVRSLKLNHGEICLLNEDTSYPLQYQDLFSFLL</sequence>
<evidence type="ECO:0000256" key="1">
    <source>
        <dbReference type="SAM" id="MobiDB-lite"/>
    </source>
</evidence>
<gene>
    <name evidence="2" type="ORF">AGLY_008527</name>
</gene>
<dbReference type="AlphaFoldDB" id="A0A6G0TL44"/>
<evidence type="ECO:0000313" key="2">
    <source>
        <dbReference type="EMBL" id="KAE9534437.1"/>
    </source>
</evidence>
<accession>A0A6G0TL44</accession>
<organism evidence="2 3">
    <name type="scientific">Aphis glycines</name>
    <name type="common">Soybean aphid</name>
    <dbReference type="NCBI Taxonomy" id="307491"/>
    <lineage>
        <taxon>Eukaryota</taxon>
        <taxon>Metazoa</taxon>
        <taxon>Ecdysozoa</taxon>
        <taxon>Arthropoda</taxon>
        <taxon>Hexapoda</taxon>
        <taxon>Insecta</taxon>
        <taxon>Pterygota</taxon>
        <taxon>Neoptera</taxon>
        <taxon>Paraneoptera</taxon>
        <taxon>Hemiptera</taxon>
        <taxon>Sternorrhyncha</taxon>
        <taxon>Aphidomorpha</taxon>
        <taxon>Aphidoidea</taxon>
        <taxon>Aphididae</taxon>
        <taxon>Aphidini</taxon>
        <taxon>Aphis</taxon>
        <taxon>Aphis</taxon>
    </lineage>
</organism>
<reference evidence="2 3" key="1">
    <citation type="submission" date="2019-08" db="EMBL/GenBank/DDBJ databases">
        <title>The genome of the soybean aphid Biotype 1, its phylome, world population structure and adaptation to the North American continent.</title>
        <authorList>
            <person name="Giordano R."/>
            <person name="Donthu R.K."/>
            <person name="Hernandez A.G."/>
            <person name="Wright C.L."/>
            <person name="Zimin A.V."/>
        </authorList>
    </citation>
    <scope>NUCLEOTIDE SEQUENCE [LARGE SCALE GENOMIC DNA]</scope>
    <source>
        <tissue evidence="2">Whole aphids</tissue>
    </source>
</reference>
<dbReference type="EMBL" id="VYZN01000028">
    <property type="protein sequence ID" value="KAE9534437.1"/>
    <property type="molecule type" value="Genomic_DNA"/>
</dbReference>
<feature type="compositionally biased region" description="Polar residues" evidence="1">
    <location>
        <begin position="266"/>
        <end position="275"/>
    </location>
</feature>
<comment type="caution">
    <text evidence="2">The sequence shown here is derived from an EMBL/GenBank/DDBJ whole genome shotgun (WGS) entry which is preliminary data.</text>
</comment>